<evidence type="ECO:0000256" key="8">
    <source>
        <dbReference type="RuleBase" id="RU003942"/>
    </source>
</evidence>
<accession>A0A450VPT0</accession>
<evidence type="ECO:0000313" key="10">
    <source>
        <dbReference type="EMBL" id="VFK06784.1"/>
    </source>
</evidence>
<feature type="transmembrane region" description="Helical" evidence="9">
    <location>
        <begin position="66"/>
        <end position="87"/>
    </location>
</feature>
<evidence type="ECO:0000256" key="3">
    <source>
        <dbReference type="ARBA" id="ARBA00022475"/>
    </source>
</evidence>
<protein>
    <submittedName>
        <fullName evidence="10">Small Multidrug Resistance protein</fullName>
    </submittedName>
</protein>
<reference evidence="10" key="1">
    <citation type="submission" date="2019-02" db="EMBL/GenBank/DDBJ databases">
        <authorList>
            <person name="Gruber-Vodicka R. H."/>
            <person name="Seah K. B. B."/>
        </authorList>
    </citation>
    <scope>NUCLEOTIDE SEQUENCE</scope>
    <source>
        <strain evidence="10">BECK_S312</strain>
    </source>
</reference>
<evidence type="ECO:0000256" key="9">
    <source>
        <dbReference type="SAM" id="Phobius"/>
    </source>
</evidence>
<dbReference type="GO" id="GO:0015199">
    <property type="term" value="F:amino-acid betaine transmembrane transporter activity"/>
    <property type="evidence" value="ECO:0007669"/>
    <property type="project" value="TreeGrafter"/>
</dbReference>
<evidence type="ECO:0000256" key="6">
    <source>
        <dbReference type="ARBA" id="ARBA00023136"/>
    </source>
</evidence>
<dbReference type="AlphaFoldDB" id="A0A450VPT0"/>
<dbReference type="GO" id="GO:0005886">
    <property type="term" value="C:plasma membrane"/>
    <property type="evidence" value="ECO:0007669"/>
    <property type="project" value="UniProtKB-SubCell"/>
</dbReference>
<dbReference type="GO" id="GO:0015220">
    <property type="term" value="F:choline transmembrane transporter activity"/>
    <property type="evidence" value="ECO:0007669"/>
    <property type="project" value="TreeGrafter"/>
</dbReference>
<evidence type="ECO:0000256" key="1">
    <source>
        <dbReference type="ARBA" id="ARBA00004651"/>
    </source>
</evidence>
<proteinExistence type="inferred from homology"/>
<keyword evidence="6 9" id="KW-0472">Membrane</keyword>
<dbReference type="Gene3D" id="1.10.3730.20">
    <property type="match status" value="1"/>
</dbReference>
<dbReference type="SUPFAM" id="SSF103481">
    <property type="entry name" value="Multidrug resistance efflux transporter EmrE"/>
    <property type="match status" value="1"/>
</dbReference>
<dbReference type="GO" id="GO:0015297">
    <property type="term" value="F:antiporter activity"/>
    <property type="evidence" value="ECO:0007669"/>
    <property type="project" value="TreeGrafter"/>
</dbReference>
<evidence type="ECO:0000256" key="4">
    <source>
        <dbReference type="ARBA" id="ARBA00022692"/>
    </source>
</evidence>
<feature type="transmembrane region" description="Helical" evidence="9">
    <location>
        <begin position="42"/>
        <end position="59"/>
    </location>
</feature>
<dbReference type="EMBL" id="CAADFM010000004">
    <property type="protein sequence ID" value="VFK06784.1"/>
    <property type="molecule type" value="Genomic_DNA"/>
</dbReference>
<dbReference type="GO" id="GO:0031460">
    <property type="term" value="P:glycine betaine transport"/>
    <property type="evidence" value="ECO:0007669"/>
    <property type="project" value="TreeGrafter"/>
</dbReference>
<evidence type="ECO:0000256" key="2">
    <source>
        <dbReference type="ARBA" id="ARBA00022448"/>
    </source>
</evidence>
<dbReference type="InterPro" id="IPR037185">
    <property type="entry name" value="EmrE-like"/>
</dbReference>
<evidence type="ECO:0000256" key="5">
    <source>
        <dbReference type="ARBA" id="ARBA00022989"/>
    </source>
</evidence>
<keyword evidence="5 9" id="KW-1133">Transmembrane helix</keyword>
<dbReference type="InterPro" id="IPR000390">
    <property type="entry name" value="Small_drug/metabolite_transptr"/>
</dbReference>
<feature type="transmembrane region" description="Helical" evidence="9">
    <location>
        <begin position="93"/>
        <end position="112"/>
    </location>
</feature>
<gene>
    <name evidence="10" type="ORF">BECKLPF1236A_GA0070988_1000436</name>
</gene>
<keyword evidence="3" id="KW-1003">Cell membrane</keyword>
<organism evidence="10">
    <name type="scientific">Candidatus Kentrum sp. LPFa</name>
    <dbReference type="NCBI Taxonomy" id="2126335"/>
    <lineage>
        <taxon>Bacteria</taxon>
        <taxon>Pseudomonadati</taxon>
        <taxon>Pseudomonadota</taxon>
        <taxon>Gammaproteobacteria</taxon>
        <taxon>Candidatus Kentrum</taxon>
    </lineage>
</organism>
<keyword evidence="2" id="KW-0813">Transport</keyword>
<dbReference type="InterPro" id="IPR045324">
    <property type="entry name" value="Small_multidrug_res"/>
</dbReference>
<dbReference type="PANTHER" id="PTHR30561">
    <property type="entry name" value="SMR FAMILY PROTON-DEPENDENT DRUG EFFLUX TRANSPORTER SUGE"/>
    <property type="match status" value="1"/>
</dbReference>
<evidence type="ECO:0000256" key="7">
    <source>
        <dbReference type="ARBA" id="ARBA00038032"/>
    </source>
</evidence>
<comment type="subcellular location">
    <subcellularLocation>
        <location evidence="1 8">Cell membrane</location>
        <topology evidence="1 8">Multi-pass membrane protein</topology>
    </subcellularLocation>
</comment>
<sequence length="118" mass="13239">MFYIINASESGGYRRFCHDLCEMTIFSLRTTYNSVCYGRNPQVFPIMSIAVFYLMSIVVKYIPIGIAYAIWSGLGIIGISFVGMIFFKQFLDIPAIIGMILIVLGIIIINVFSESVSI</sequence>
<dbReference type="Pfam" id="PF00893">
    <property type="entry name" value="Multi_Drug_Res"/>
    <property type="match status" value="1"/>
</dbReference>
<name>A0A450VPT0_9GAMM</name>
<keyword evidence="4 8" id="KW-0812">Transmembrane</keyword>
<dbReference type="PANTHER" id="PTHR30561:SF1">
    <property type="entry name" value="MULTIDRUG TRANSPORTER EMRE"/>
    <property type="match status" value="1"/>
</dbReference>
<comment type="similarity">
    <text evidence="7 8">Belongs to the drug/metabolite transporter (DMT) superfamily. Small multidrug resistance (SMR) (TC 2.A.7.1) family.</text>
</comment>